<name>A0A552V862_9FLAO</name>
<evidence type="ECO:0000256" key="8">
    <source>
        <dbReference type="PIRNR" id="PIRNR005096"/>
    </source>
</evidence>
<evidence type="ECO:0000256" key="4">
    <source>
        <dbReference type="ARBA" id="ARBA00011245"/>
    </source>
</evidence>
<dbReference type="Pfam" id="PF01263">
    <property type="entry name" value="Aldose_epim"/>
    <property type="match status" value="1"/>
</dbReference>
<evidence type="ECO:0000313" key="12">
    <source>
        <dbReference type="EMBL" id="TRW26648.1"/>
    </source>
</evidence>
<protein>
    <recommendedName>
        <fullName evidence="8">Aldose 1-epimerase</fullName>
        <ecNumber evidence="8">5.1.3.3</ecNumber>
    </recommendedName>
</protein>
<evidence type="ECO:0000256" key="1">
    <source>
        <dbReference type="ARBA" id="ARBA00001913"/>
    </source>
</evidence>
<evidence type="ECO:0000256" key="11">
    <source>
        <dbReference type="PIRSR" id="PIRSR005096-3"/>
    </source>
</evidence>
<evidence type="ECO:0000256" key="9">
    <source>
        <dbReference type="PIRSR" id="PIRSR005096-1"/>
    </source>
</evidence>
<comment type="subunit">
    <text evidence="4">Monomer.</text>
</comment>
<evidence type="ECO:0000256" key="7">
    <source>
        <dbReference type="ARBA" id="ARBA00023277"/>
    </source>
</evidence>
<dbReference type="InterPro" id="IPR011013">
    <property type="entry name" value="Gal_mutarotase_sf_dom"/>
</dbReference>
<dbReference type="GO" id="GO:0005737">
    <property type="term" value="C:cytoplasm"/>
    <property type="evidence" value="ECO:0007669"/>
    <property type="project" value="TreeGrafter"/>
</dbReference>
<feature type="binding site" evidence="10">
    <location>
        <position position="253"/>
    </location>
    <ligand>
        <name>beta-D-galactose</name>
        <dbReference type="ChEBI" id="CHEBI:27667"/>
    </ligand>
</feature>
<evidence type="ECO:0000256" key="3">
    <source>
        <dbReference type="ARBA" id="ARBA00006206"/>
    </source>
</evidence>
<proteinExistence type="inferred from homology"/>
<keyword evidence="13" id="KW-1185">Reference proteome</keyword>
<dbReference type="GO" id="GO:0004034">
    <property type="term" value="F:aldose 1-epimerase activity"/>
    <property type="evidence" value="ECO:0007669"/>
    <property type="project" value="UniProtKB-EC"/>
</dbReference>
<dbReference type="RefSeq" id="WP_143372146.1">
    <property type="nucleotide sequence ID" value="NZ_VJVZ01000002.1"/>
</dbReference>
<dbReference type="InterPro" id="IPR047215">
    <property type="entry name" value="Galactose_mutarotase-like"/>
</dbReference>
<evidence type="ECO:0000256" key="2">
    <source>
        <dbReference type="ARBA" id="ARBA00005028"/>
    </source>
</evidence>
<accession>A0A552V862</accession>
<reference evidence="12 13" key="1">
    <citation type="submission" date="2019-07" db="EMBL/GenBank/DDBJ databases">
        <title>Flavobacterium sp. nov., isolated from glacier ice.</title>
        <authorList>
            <person name="Liu Q."/>
            <person name="Xin Y.-H."/>
        </authorList>
    </citation>
    <scope>NUCLEOTIDE SEQUENCE [LARGE SCALE GENOMIC DNA]</scope>
    <source>
        <strain evidence="12 13">ZT4R6</strain>
    </source>
</reference>
<keyword evidence="7 8" id="KW-0119">Carbohydrate metabolism</keyword>
<gene>
    <name evidence="12" type="ORF">FMM05_04525</name>
</gene>
<dbReference type="InterPro" id="IPR015443">
    <property type="entry name" value="Aldose_1-epimerase"/>
</dbReference>
<dbReference type="InterPro" id="IPR008183">
    <property type="entry name" value="Aldose_1/G6P_1-epimerase"/>
</dbReference>
<organism evidence="12 13">
    <name type="scientific">Flavobacterium zepuense</name>
    <dbReference type="NCBI Taxonomy" id="2593302"/>
    <lineage>
        <taxon>Bacteria</taxon>
        <taxon>Pseudomonadati</taxon>
        <taxon>Bacteroidota</taxon>
        <taxon>Flavobacteriia</taxon>
        <taxon>Flavobacteriales</taxon>
        <taxon>Flavobacteriaceae</taxon>
        <taxon>Flavobacterium</taxon>
    </lineage>
</organism>
<feature type="active site" description="Proton donor" evidence="9">
    <location>
        <position position="195"/>
    </location>
</feature>
<dbReference type="EC" id="5.1.3.3" evidence="8"/>
<comment type="similarity">
    <text evidence="3 8">Belongs to the aldose epimerase family.</text>
</comment>
<comment type="catalytic activity">
    <reaction evidence="8">
        <text>alpha-D-glucose = beta-D-glucose</text>
        <dbReference type="Rhea" id="RHEA:10264"/>
        <dbReference type="ChEBI" id="CHEBI:15903"/>
        <dbReference type="ChEBI" id="CHEBI:17925"/>
        <dbReference type="EC" id="5.1.3.3"/>
    </reaction>
</comment>
<dbReference type="OrthoDB" id="9779408at2"/>
<dbReference type="CDD" id="cd09019">
    <property type="entry name" value="galactose_mutarotase_like"/>
    <property type="match status" value="1"/>
</dbReference>
<dbReference type="PIRSF" id="PIRSF005096">
    <property type="entry name" value="GALM"/>
    <property type="match status" value="1"/>
</dbReference>
<dbReference type="UniPathway" id="UPA00242"/>
<comment type="caution">
    <text evidence="12">The sequence shown here is derived from an EMBL/GenBank/DDBJ whole genome shotgun (WGS) entry which is preliminary data.</text>
</comment>
<feature type="binding site" evidence="11">
    <location>
        <begin position="195"/>
        <end position="197"/>
    </location>
    <ligand>
        <name>beta-D-galactose</name>
        <dbReference type="ChEBI" id="CHEBI:27667"/>
    </ligand>
</feature>
<feature type="active site" description="Proton acceptor" evidence="9">
    <location>
        <position position="315"/>
    </location>
</feature>
<keyword evidence="6 8" id="KW-0413">Isomerase</keyword>
<evidence type="ECO:0000256" key="10">
    <source>
        <dbReference type="PIRSR" id="PIRSR005096-2"/>
    </source>
</evidence>
<keyword evidence="5" id="KW-0106">Calcium</keyword>
<evidence type="ECO:0000313" key="13">
    <source>
        <dbReference type="Proteomes" id="UP000320643"/>
    </source>
</evidence>
<evidence type="ECO:0000256" key="5">
    <source>
        <dbReference type="ARBA" id="ARBA00022837"/>
    </source>
</evidence>
<dbReference type="GO" id="GO:0033499">
    <property type="term" value="P:galactose catabolic process via UDP-galactose, Leloir pathway"/>
    <property type="evidence" value="ECO:0007669"/>
    <property type="project" value="TreeGrafter"/>
</dbReference>
<dbReference type="GO" id="GO:0030246">
    <property type="term" value="F:carbohydrate binding"/>
    <property type="evidence" value="ECO:0007669"/>
    <property type="project" value="InterPro"/>
</dbReference>
<dbReference type="Gene3D" id="2.70.98.10">
    <property type="match status" value="1"/>
</dbReference>
<dbReference type="InterPro" id="IPR014718">
    <property type="entry name" value="GH-type_carb-bd"/>
</dbReference>
<dbReference type="GO" id="GO:0006006">
    <property type="term" value="P:glucose metabolic process"/>
    <property type="evidence" value="ECO:0007669"/>
    <property type="project" value="TreeGrafter"/>
</dbReference>
<dbReference type="EMBL" id="VJVZ01000002">
    <property type="protein sequence ID" value="TRW26648.1"/>
    <property type="molecule type" value="Genomic_DNA"/>
</dbReference>
<dbReference type="NCBIfam" id="NF008277">
    <property type="entry name" value="PRK11055.1"/>
    <property type="match status" value="1"/>
</dbReference>
<comment type="cofactor">
    <cofactor evidence="1">
        <name>Ca(2+)</name>
        <dbReference type="ChEBI" id="CHEBI:29108"/>
    </cofactor>
</comment>
<dbReference type="SUPFAM" id="SSF74650">
    <property type="entry name" value="Galactose mutarotase-like"/>
    <property type="match status" value="1"/>
</dbReference>
<evidence type="ECO:0000256" key="6">
    <source>
        <dbReference type="ARBA" id="ARBA00023235"/>
    </source>
</evidence>
<dbReference type="PANTHER" id="PTHR10091">
    <property type="entry name" value="ALDOSE-1-EPIMERASE"/>
    <property type="match status" value="1"/>
</dbReference>
<comment type="pathway">
    <text evidence="2 8">Carbohydrate metabolism; hexose metabolism.</text>
</comment>
<dbReference type="AlphaFoldDB" id="A0A552V862"/>
<dbReference type="PANTHER" id="PTHR10091:SF0">
    <property type="entry name" value="GALACTOSE MUTAROTASE"/>
    <property type="match status" value="1"/>
</dbReference>
<dbReference type="Proteomes" id="UP000320643">
    <property type="component" value="Unassembled WGS sequence"/>
</dbReference>
<sequence length="352" mass="38516">MENNNISYYTANCVTKSFGVLANGKAISSYTLSNASGMEVTVINYGATITSLKFPDANGKQLEVALGFDDVNSYINSFGLPSPPYFGSVVGRYAGRIANAAFTLNGKEYKLNANHGPNTLHGGKTGFGRAFWKMKQIRGGESPSITLTYTSVDSEEHFPGELTVDVTYTVTQDNMLLVEYIATSTADTVINLTQHTYFNLDGHSQSISGQQLYVNSEKVLETKPDGIPTGNFTEVHNTALDYTAAHNAPESIDTSFVLENSEQPAASLYSDKTGIEMTVYTNQPSVHIYVGGNCFGEIKGKDDTEYHTTSGICFETQNYPDAPNNEHFPNSVLKKGEVYHHNTTFTFKQIKK</sequence>